<protein>
    <submittedName>
        <fullName evidence="3">Ubiquitinyl hydrolase 1</fullName>
    </submittedName>
</protein>
<sequence length="94" mass="11122">MSPPDERVRIVKPQHQLRNLDPTSSDCFMHGLLEHYTKRPDEMEGLTLADFAACKMFVATDEEYDVKKVLRTDFSGMRNRLMTQLDEQRRERFT</sequence>
<evidence type="ECO:0000313" key="2">
    <source>
        <dbReference type="Proteomes" id="UP000271098"/>
    </source>
</evidence>
<evidence type="ECO:0000313" key="3">
    <source>
        <dbReference type="WBParaSite" id="GPUH_0001227001-mRNA-1"/>
    </source>
</evidence>
<dbReference type="WBParaSite" id="GPUH_0001227001-mRNA-1">
    <property type="protein sequence ID" value="GPUH_0001227001-mRNA-1"/>
    <property type="gene ID" value="GPUH_0001227001"/>
</dbReference>
<accession>A0A183DU65</accession>
<dbReference type="OrthoDB" id="5988894at2759"/>
<reference evidence="3" key="1">
    <citation type="submission" date="2016-06" db="UniProtKB">
        <authorList>
            <consortium name="WormBaseParasite"/>
        </authorList>
    </citation>
    <scope>IDENTIFICATION</scope>
</reference>
<reference evidence="1 2" key="2">
    <citation type="submission" date="2018-11" db="EMBL/GenBank/DDBJ databases">
        <authorList>
            <consortium name="Pathogen Informatics"/>
        </authorList>
    </citation>
    <scope>NUCLEOTIDE SEQUENCE [LARGE SCALE GENOMIC DNA]</scope>
</reference>
<gene>
    <name evidence="1" type="ORF">GPUH_LOCUS12256</name>
</gene>
<dbReference type="AlphaFoldDB" id="A0A183DU65"/>
<dbReference type="Proteomes" id="UP000271098">
    <property type="component" value="Unassembled WGS sequence"/>
</dbReference>
<organism evidence="3">
    <name type="scientific">Gongylonema pulchrum</name>
    <dbReference type="NCBI Taxonomy" id="637853"/>
    <lineage>
        <taxon>Eukaryota</taxon>
        <taxon>Metazoa</taxon>
        <taxon>Ecdysozoa</taxon>
        <taxon>Nematoda</taxon>
        <taxon>Chromadorea</taxon>
        <taxon>Rhabditida</taxon>
        <taxon>Spirurina</taxon>
        <taxon>Spiruromorpha</taxon>
        <taxon>Spiruroidea</taxon>
        <taxon>Gongylonematidae</taxon>
        <taxon>Gongylonema</taxon>
    </lineage>
</organism>
<proteinExistence type="predicted"/>
<keyword evidence="2" id="KW-1185">Reference proteome</keyword>
<name>A0A183DU65_9BILA</name>
<dbReference type="EMBL" id="UYRT01079170">
    <property type="protein sequence ID" value="VDN20141.1"/>
    <property type="molecule type" value="Genomic_DNA"/>
</dbReference>
<evidence type="ECO:0000313" key="1">
    <source>
        <dbReference type="EMBL" id="VDN20141.1"/>
    </source>
</evidence>